<protein>
    <submittedName>
        <fullName evidence="2">Uncharacterized protein</fullName>
    </submittedName>
</protein>
<reference evidence="2" key="1">
    <citation type="submission" date="2021-01" db="EMBL/GenBank/DDBJ databases">
        <authorList>
            <person name="Corre E."/>
            <person name="Pelletier E."/>
            <person name="Niang G."/>
            <person name="Scheremetjew M."/>
            <person name="Finn R."/>
            <person name="Kale V."/>
            <person name="Holt S."/>
            <person name="Cochrane G."/>
            <person name="Meng A."/>
            <person name="Brown T."/>
            <person name="Cohen L."/>
        </authorList>
    </citation>
    <scope>NUCLEOTIDE SEQUENCE</scope>
    <source>
        <strain evidence="2">CCMP1756</strain>
    </source>
</reference>
<sequence length="192" mass="21348">MARGRGRGRGKSAAAQLGREIGEEVGRARGDSEADRPAPEAQPPTTKPWTDDDRALVDDMRRLARARRAQPDFLTMERARRARLGQAVDDAAPLNDGLPTDPAARALLPPELLGHAPRRPPPAPRRPAKKRPRSMSEAAVFSDRLVALDEAQREEPEEEEPPVEEDEPDDYMRDYYDEDQDPVDGDGDEQVL</sequence>
<dbReference type="AlphaFoldDB" id="A0A7S4A717"/>
<evidence type="ECO:0000313" key="2">
    <source>
        <dbReference type="EMBL" id="CAE0705159.1"/>
    </source>
</evidence>
<feature type="compositionally biased region" description="Basic and acidic residues" evidence="1">
    <location>
        <begin position="20"/>
        <end position="38"/>
    </location>
</feature>
<feature type="compositionally biased region" description="Basic residues" evidence="1">
    <location>
        <begin position="1"/>
        <end position="10"/>
    </location>
</feature>
<accession>A0A7S4A717</accession>
<feature type="region of interest" description="Disordered" evidence="1">
    <location>
        <begin position="86"/>
        <end position="192"/>
    </location>
</feature>
<feature type="compositionally biased region" description="Acidic residues" evidence="1">
    <location>
        <begin position="176"/>
        <end position="192"/>
    </location>
</feature>
<feature type="compositionally biased region" description="Basic and acidic residues" evidence="1">
    <location>
        <begin position="49"/>
        <end position="62"/>
    </location>
</feature>
<name>A0A7S4A717_9STRA</name>
<feature type="region of interest" description="Disordered" evidence="1">
    <location>
        <begin position="1"/>
        <end position="74"/>
    </location>
</feature>
<proteinExistence type="predicted"/>
<feature type="compositionally biased region" description="Low complexity" evidence="1">
    <location>
        <begin position="102"/>
        <end position="113"/>
    </location>
</feature>
<evidence type="ECO:0000256" key="1">
    <source>
        <dbReference type="SAM" id="MobiDB-lite"/>
    </source>
</evidence>
<feature type="compositionally biased region" description="Acidic residues" evidence="1">
    <location>
        <begin position="155"/>
        <end position="169"/>
    </location>
</feature>
<gene>
    <name evidence="2" type="ORF">PCAL00307_LOCUS20607</name>
</gene>
<dbReference type="EMBL" id="HBIW01023888">
    <property type="protein sequence ID" value="CAE0705159.1"/>
    <property type="molecule type" value="Transcribed_RNA"/>
</dbReference>
<organism evidence="2">
    <name type="scientific">Pelagomonas calceolata</name>
    <dbReference type="NCBI Taxonomy" id="35677"/>
    <lineage>
        <taxon>Eukaryota</taxon>
        <taxon>Sar</taxon>
        <taxon>Stramenopiles</taxon>
        <taxon>Ochrophyta</taxon>
        <taxon>Pelagophyceae</taxon>
        <taxon>Pelagomonadales</taxon>
        <taxon>Pelagomonadaceae</taxon>
        <taxon>Pelagomonas</taxon>
    </lineage>
</organism>